<dbReference type="PIRSF" id="PIRSF006205">
    <property type="entry name" value="Dxp_reductismrs"/>
    <property type="match status" value="1"/>
</dbReference>
<evidence type="ECO:0000256" key="3">
    <source>
        <dbReference type="ARBA" id="ARBA00022723"/>
    </source>
</evidence>
<feature type="binding site" evidence="9">
    <location>
        <position position="123"/>
    </location>
    <ligand>
        <name>NADPH</name>
        <dbReference type="ChEBI" id="CHEBI:57783"/>
    </ligand>
</feature>
<keyword evidence="13" id="KW-0413">Isomerase</keyword>
<comment type="similarity">
    <text evidence="2 9">Belongs to the DXR family.</text>
</comment>
<feature type="domain" description="DXP reductoisomerase C-terminal" evidence="12">
    <location>
        <begin position="258"/>
        <end position="373"/>
    </location>
</feature>
<dbReference type="NCBIfam" id="NF009114">
    <property type="entry name" value="PRK12464.1"/>
    <property type="match status" value="1"/>
</dbReference>
<dbReference type="GO" id="GO:0030604">
    <property type="term" value="F:1-deoxy-D-xylulose-5-phosphate reductoisomerase activity"/>
    <property type="evidence" value="ECO:0007669"/>
    <property type="project" value="UniProtKB-UniRule"/>
</dbReference>
<dbReference type="Pfam" id="PF08436">
    <property type="entry name" value="DXP_redisom_C"/>
    <property type="match status" value="1"/>
</dbReference>
<evidence type="ECO:0000259" key="11">
    <source>
        <dbReference type="Pfam" id="PF08436"/>
    </source>
</evidence>
<feature type="binding site" evidence="9">
    <location>
        <position position="12"/>
    </location>
    <ligand>
        <name>NADPH</name>
        <dbReference type="ChEBI" id="CHEBI:57783"/>
    </ligand>
</feature>
<dbReference type="InterPro" id="IPR036291">
    <property type="entry name" value="NAD(P)-bd_dom_sf"/>
</dbReference>
<reference evidence="13 14" key="1">
    <citation type="submission" date="2019-02" db="EMBL/GenBank/DDBJ databases">
        <title>Closed genome of Sporomusa termitida DSM 4440.</title>
        <authorList>
            <person name="Poehlein A."/>
            <person name="Daniel R."/>
        </authorList>
    </citation>
    <scope>NUCLEOTIDE SEQUENCE [LARGE SCALE GENOMIC DNA]</scope>
    <source>
        <strain evidence="13 14">DSM 4440</strain>
    </source>
</reference>
<comment type="cofactor">
    <cofactor evidence="9">
        <name>Mg(2+)</name>
        <dbReference type="ChEBI" id="CHEBI:18420"/>
    </cofactor>
    <cofactor evidence="9">
        <name>Mn(2+)</name>
        <dbReference type="ChEBI" id="CHEBI:29035"/>
    </cofactor>
</comment>
<keyword evidence="4 9" id="KW-0521">NADP</keyword>
<dbReference type="KEGG" id="sted:SPTER_18580"/>
<evidence type="ECO:0000256" key="1">
    <source>
        <dbReference type="ARBA" id="ARBA00005094"/>
    </source>
</evidence>
<evidence type="ECO:0000256" key="8">
    <source>
        <dbReference type="ARBA" id="ARBA00048543"/>
    </source>
</evidence>
<feature type="binding site" evidence="9">
    <location>
        <position position="173"/>
    </location>
    <ligand>
        <name>1-deoxy-D-xylulose 5-phosphate</name>
        <dbReference type="ChEBI" id="CHEBI:57792"/>
    </ligand>
</feature>
<feature type="binding site" evidence="9">
    <location>
        <position position="202"/>
    </location>
    <ligand>
        <name>NADPH</name>
        <dbReference type="ChEBI" id="CHEBI:57783"/>
    </ligand>
</feature>
<feature type="domain" description="1-deoxy-D-xylulose 5-phosphate reductoisomerase N-terminal" evidence="10">
    <location>
        <begin position="4"/>
        <end position="129"/>
    </location>
</feature>
<name>A0A517DT54_9FIRM</name>
<evidence type="ECO:0000256" key="5">
    <source>
        <dbReference type="ARBA" id="ARBA00023002"/>
    </source>
</evidence>
<feature type="binding site" evidence="9">
    <location>
        <position position="10"/>
    </location>
    <ligand>
        <name>NADPH</name>
        <dbReference type="ChEBI" id="CHEBI:57783"/>
    </ligand>
</feature>
<dbReference type="SUPFAM" id="SSF69055">
    <property type="entry name" value="1-deoxy-D-xylulose-5-phosphate reductoisomerase, C-terminal domain"/>
    <property type="match status" value="1"/>
</dbReference>
<keyword evidence="14" id="KW-1185">Reference proteome</keyword>
<dbReference type="SUPFAM" id="SSF51735">
    <property type="entry name" value="NAD(P)-binding Rossmann-fold domains"/>
    <property type="match status" value="1"/>
</dbReference>
<feature type="binding site" evidence="9">
    <location>
        <position position="13"/>
    </location>
    <ligand>
        <name>NADPH</name>
        <dbReference type="ChEBI" id="CHEBI:57783"/>
    </ligand>
</feature>
<dbReference type="EMBL" id="CP036259">
    <property type="protein sequence ID" value="QDR80530.1"/>
    <property type="molecule type" value="Genomic_DNA"/>
</dbReference>
<keyword evidence="6 9" id="KW-0464">Manganese</keyword>
<evidence type="ECO:0000313" key="14">
    <source>
        <dbReference type="Proteomes" id="UP000320776"/>
    </source>
</evidence>
<dbReference type="OrthoDB" id="9806546at2"/>
<comment type="catalytic activity">
    <reaction evidence="8">
        <text>2-C-methyl-D-erythritol 4-phosphate + NADP(+) = 1-deoxy-D-xylulose 5-phosphate + NADPH + H(+)</text>
        <dbReference type="Rhea" id="RHEA:13717"/>
        <dbReference type="ChEBI" id="CHEBI:15378"/>
        <dbReference type="ChEBI" id="CHEBI:57783"/>
        <dbReference type="ChEBI" id="CHEBI:57792"/>
        <dbReference type="ChEBI" id="CHEBI:58262"/>
        <dbReference type="ChEBI" id="CHEBI:58349"/>
        <dbReference type="EC" id="1.1.1.267"/>
    </reaction>
    <physiologicalReaction direction="right-to-left" evidence="8">
        <dbReference type="Rhea" id="RHEA:13719"/>
    </physiologicalReaction>
</comment>
<dbReference type="NCBIfam" id="TIGR00243">
    <property type="entry name" value="Dxr"/>
    <property type="match status" value="1"/>
</dbReference>
<dbReference type="InterPro" id="IPR003821">
    <property type="entry name" value="DXP_reductoisomerase"/>
</dbReference>
<comment type="function">
    <text evidence="9">Catalyzes the NADPH-dependent rearrangement and reduction of 1-deoxy-D-xylulose-5-phosphate (DXP) to 2-C-methyl-D-erythritol 4-phosphate (MEP).</text>
</comment>
<feature type="binding site" evidence="9">
    <location>
        <position position="11"/>
    </location>
    <ligand>
        <name>NADPH</name>
        <dbReference type="ChEBI" id="CHEBI:57783"/>
    </ligand>
</feature>
<dbReference type="EC" id="1.1.1.267" evidence="9"/>
<evidence type="ECO:0000256" key="4">
    <source>
        <dbReference type="ARBA" id="ARBA00022857"/>
    </source>
</evidence>
<evidence type="ECO:0000256" key="7">
    <source>
        <dbReference type="ARBA" id="ARBA00023229"/>
    </source>
</evidence>
<keyword evidence="5 9" id="KW-0560">Oxidoreductase</keyword>
<feature type="binding site" evidence="9">
    <location>
        <position position="218"/>
    </location>
    <ligand>
        <name>1-deoxy-D-xylulose 5-phosphate</name>
        <dbReference type="ChEBI" id="CHEBI:57792"/>
    </ligand>
</feature>
<dbReference type="Proteomes" id="UP000320776">
    <property type="component" value="Chromosome"/>
</dbReference>
<dbReference type="Gene3D" id="3.40.50.720">
    <property type="entry name" value="NAD(P)-binding Rossmann-like Domain"/>
    <property type="match status" value="1"/>
</dbReference>
<dbReference type="PANTHER" id="PTHR30525">
    <property type="entry name" value="1-DEOXY-D-XYLULOSE 5-PHOSPHATE REDUCTOISOMERASE"/>
    <property type="match status" value="1"/>
</dbReference>
<dbReference type="RefSeq" id="WP_144350129.1">
    <property type="nucleotide sequence ID" value="NZ_CP036259.1"/>
</dbReference>
<evidence type="ECO:0000256" key="9">
    <source>
        <dbReference type="HAMAP-Rule" id="MF_00183"/>
    </source>
</evidence>
<feature type="binding site" evidence="9">
    <location>
        <position position="218"/>
    </location>
    <ligand>
        <name>Mn(2+)</name>
        <dbReference type="ChEBI" id="CHEBI:29035"/>
    </ligand>
</feature>
<dbReference type="SUPFAM" id="SSF55347">
    <property type="entry name" value="Glyceraldehyde-3-phosphate dehydrogenase-like, C-terminal domain"/>
    <property type="match status" value="1"/>
</dbReference>
<dbReference type="Pfam" id="PF02670">
    <property type="entry name" value="DXP_reductoisom"/>
    <property type="match status" value="1"/>
</dbReference>
<feature type="binding site" evidence="9">
    <location>
        <position position="121"/>
    </location>
    <ligand>
        <name>NADPH</name>
        <dbReference type="ChEBI" id="CHEBI:57783"/>
    </ligand>
</feature>
<keyword evidence="3 9" id="KW-0479">Metal-binding</keyword>
<keyword evidence="9" id="KW-0460">Magnesium</keyword>
<proteinExistence type="inferred from homology"/>
<evidence type="ECO:0000313" key="13">
    <source>
        <dbReference type="EMBL" id="QDR80530.1"/>
    </source>
</evidence>
<dbReference type="Pfam" id="PF13288">
    <property type="entry name" value="DXPR_C"/>
    <property type="match status" value="1"/>
</dbReference>
<feature type="binding site" evidence="9">
    <location>
        <position position="37"/>
    </location>
    <ligand>
        <name>NADPH</name>
        <dbReference type="ChEBI" id="CHEBI:57783"/>
    </ligand>
</feature>
<keyword evidence="7 9" id="KW-0414">Isoprene biosynthesis</keyword>
<dbReference type="GO" id="GO:0030145">
    <property type="term" value="F:manganese ion binding"/>
    <property type="evidence" value="ECO:0007669"/>
    <property type="project" value="TreeGrafter"/>
</dbReference>
<evidence type="ECO:0000259" key="10">
    <source>
        <dbReference type="Pfam" id="PF02670"/>
    </source>
</evidence>
<evidence type="ECO:0000259" key="12">
    <source>
        <dbReference type="Pfam" id="PF13288"/>
    </source>
</evidence>
<feature type="binding site" evidence="9">
    <location>
        <position position="215"/>
    </location>
    <ligand>
        <name>1-deoxy-D-xylulose 5-phosphate</name>
        <dbReference type="ChEBI" id="CHEBI:57792"/>
    </ligand>
</feature>
<feature type="binding site" evidence="9">
    <location>
        <position position="122"/>
    </location>
    <ligand>
        <name>1-deoxy-D-xylulose 5-phosphate</name>
        <dbReference type="ChEBI" id="CHEBI:57792"/>
    </ligand>
</feature>
<feature type="domain" description="1-deoxy-D-xylulose 5-phosphate reductoisomerase C-terminal" evidence="11">
    <location>
        <begin position="143"/>
        <end position="226"/>
    </location>
</feature>
<dbReference type="Gene3D" id="1.10.1740.10">
    <property type="match status" value="1"/>
</dbReference>
<dbReference type="HAMAP" id="MF_00183">
    <property type="entry name" value="DXP_reductoisom"/>
    <property type="match status" value="1"/>
</dbReference>
<dbReference type="InterPro" id="IPR013644">
    <property type="entry name" value="DXP_reductoisomerase_C"/>
</dbReference>
<dbReference type="GO" id="GO:0016853">
    <property type="term" value="F:isomerase activity"/>
    <property type="evidence" value="ECO:0007669"/>
    <property type="project" value="UniProtKB-KW"/>
</dbReference>
<dbReference type="PANTHER" id="PTHR30525:SF0">
    <property type="entry name" value="1-DEOXY-D-XYLULOSE 5-PHOSPHATE REDUCTOISOMERASE, CHLOROPLASTIC"/>
    <property type="match status" value="1"/>
</dbReference>
<feature type="binding site" evidence="9">
    <location>
        <position position="149"/>
    </location>
    <ligand>
        <name>Mn(2+)</name>
        <dbReference type="ChEBI" id="CHEBI:29035"/>
    </ligand>
</feature>
<sequence length="386" mass="41752">MLHVAVLGSTGSIGTQTLDVIAANPDKYKVTVLAAYKSNKLLAEQIEYFKPQVAVLIDKQAADRLAAGYHGPTKILTGEEGLLEAATFPHTDTVLTALVGFAGLGPTIAAIKAGKNIALANKETLVAAGEIVMPLAKQYNVSVYPVDSEHSAVFQCLQGENKSQVSRLILTASGGPFRGRTVPEMENVTVADCLHHPNWSMGRKITVDSATLANKGLEVIEAKWLFDVAYNQIEVCVHPQSIIHSMVEFVDGSVLAQMGMPDMRLPIQYALSYPERMPSSYPRLDFTALSALTFEKPDIINFPALALAYNAGKSGGTVPCVFNAANEVAVVAFLNGEISFLDIPKVIGYTIESHINVLNIDLNQIYLADTWARVRAQEVVADLRKR</sequence>
<gene>
    <name evidence="9 13" type="primary">dxr</name>
    <name evidence="13" type="ORF">SPTER_18580</name>
</gene>
<dbReference type="FunFam" id="3.40.50.720:FF:000045">
    <property type="entry name" value="1-deoxy-D-xylulose 5-phosphate reductoisomerase"/>
    <property type="match status" value="1"/>
</dbReference>
<accession>A0A517DT54</accession>
<evidence type="ECO:0000256" key="6">
    <source>
        <dbReference type="ARBA" id="ARBA00023211"/>
    </source>
</evidence>
<feature type="binding site" evidence="9">
    <location>
        <position position="148"/>
    </location>
    <ligand>
        <name>1-deoxy-D-xylulose 5-phosphate</name>
        <dbReference type="ChEBI" id="CHEBI:57792"/>
    </ligand>
</feature>
<dbReference type="InterPro" id="IPR036169">
    <property type="entry name" value="DXPR_C_sf"/>
</dbReference>
<organism evidence="13 14">
    <name type="scientific">Sporomusa termitida</name>
    <dbReference type="NCBI Taxonomy" id="2377"/>
    <lineage>
        <taxon>Bacteria</taxon>
        <taxon>Bacillati</taxon>
        <taxon>Bacillota</taxon>
        <taxon>Negativicutes</taxon>
        <taxon>Selenomonadales</taxon>
        <taxon>Sporomusaceae</taxon>
        <taxon>Sporomusa</taxon>
    </lineage>
</organism>
<comment type="caution">
    <text evidence="9">Lacks conserved residue(s) required for the propagation of feature annotation.</text>
</comment>
<feature type="binding site" evidence="9">
    <location>
        <position position="196"/>
    </location>
    <ligand>
        <name>1-deoxy-D-xylulose 5-phosphate</name>
        <dbReference type="ChEBI" id="CHEBI:57792"/>
    </ligand>
</feature>
<dbReference type="InterPro" id="IPR026877">
    <property type="entry name" value="DXPR_C"/>
</dbReference>
<feature type="binding site" evidence="9">
    <location>
        <position position="147"/>
    </location>
    <ligand>
        <name>Mn(2+)</name>
        <dbReference type="ChEBI" id="CHEBI:29035"/>
    </ligand>
</feature>
<dbReference type="AlphaFoldDB" id="A0A517DT54"/>
<feature type="binding site" evidence="9">
    <location>
        <position position="149"/>
    </location>
    <ligand>
        <name>1-deoxy-D-xylulose 5-phosphate</name>
        <dbReference type="ChEBI" id="CHEBI:57792"/>
    </ligand>
</feature>
<comment type="pathway">
    <text evidence="1 9">Isoprenoid biosynthesis; isopentenyl diphosphate biosynthesis via DXP pathway; isopentenyl diphosphate from 1-deoxy-D-xylulose 5-phosphate: step 1/6.</text>
</comment>
<evidence type="ECO:0000256" key="2">
    <source>
        <dbReference type="ARBA" id="ARBA00006825"/>
    </source>
</evidence>
<dbReference type="InterPro" id="IPR013512">
    <property type="entry name" value="DXP_reductoisomerase_N"/>
</dbReference>
<dbReference type="UniPathway" id="UPA00056">
    <property type="reaction ID" value="UER00092"/>
</dbReference>
<dbReference type="GO" id="GO:0070402">
    <property type="term" value="F:NADPH binding"/>
    <property type="evidence" value="ECO:0007669"/>
    <property type="project" value="InterPro"/>
</dbReference>
<feature type="binding site" evidence="9">
    <location>
        <position position="214"/>
    </location>
    <ligand>
        <name>1-deoxy-D-xylulose 5-phosphate</name>
        <dbReference type="ChEBI" id="CHEBI:57792"/>
    </ligand>
</feature>
<dbReference type="GO" id="GO:0051484">
    <property type="term" value="P:isopentenyl diphosphate biosynthetic process, methylerythritol 4-phosphate pathway involved in terpenoid biosynthetic process"/>
    <property type="evidence" value="ECO:0007669"/>
    <property type="project" value="TreeGrafter"/>
</dbReference>
<protein>
    <recommendedName>
        <fullName evidence="9">1-deoxy-D-xylulose 5-phosphate reductoisomerase</fullName>
        <shortName evidence="9">DXP reductoisomerase</shortName>
        <ecNumber evidence="9">1.1.1.267</ecNumber>
    </recommendedName>
    <alternativeName>
        <fullName evidence="9">1-deoxyxylulose-5-phosphate reductoisomerase</fullName>
    </alternativeName>
    <alternativeName>
        <fullName evidence="9">2-C-methyl-D-erythritol 4-phosphate synthase</fullName>
    </alternativeName>
</protein>
<feature type="binding site" evidence="9">
    <location>
        <position position="209"/>
    </location>
    <ligand>
        <name>1-deoxy-D-xylulose 5-phosphate</name>
        <dbReference type="ChEBI" id="CHEBI:57792"/>
    </ligand>
</feature>